<dbReference type="OrthoDB" id="9783039at2"/>
<dbReference type="InterPro" id="IPR017871">
    <property type="entry name" value="ABC_transporter-like_CS"/>
</dbReference>
<accession>A0A318KG58</accession>
<keyword evidence="5 7" id="KW-0067">ATP-binding</keyword>
<gene>
    <name evidence="7" type="ORF">DFR34_12145</name>
</gene>
<evidence type="ECO:0000256" key="2">
    <source>
        <dbReference type="ARBA" id="ARBA00022448"/>
    </source>
</evidence>
<dbReference type="EMBL" id="QJKI01000021">
    <property type="protein sequence ID" value="PXX76791.1"/>
    <property type="molecule type" value="Genomic_DNA"/>
</dbReference>
<dbReference type="AlphaFoldDB" id="A0A318KG58"/>
<dbReference type="InterPro" id="IPR003593">
    <property type="entry name" value="AAA+_ATPase"/>
</dbReference>
<dbReference type="SUPFAM" id="SSF52540">
    <property type="entry name" value="P-loop containing nucleoside triphosphate hydrolases"/>
    <property type="match status" value="1"/>
</dbReference>
<name>A0A318KG58_9NEIS</name>
<evidence type="ECO:0000313" key="7">
    <source>
        <dbReference type="EMBL" id="PXX76791.1"/>
    </source>
</evidence>
<sequence length="261" mass="28415">MSQGLILEGVHFGYDGAPILDNIHLHVPPGQFVSLLGASGSGKSTLLRLAAGLLEPARGRLYWAGRPLKGPGLERGVVFQDYALFPWMTVVDNLALAIGKARPRTPSAARRQEAHHALARVGLDDIGDKYPFELSGGMRQRAAIARALAIGSPLLLMDEPFGALDPVNRARLQDVLLDVWETAEPKTTVLFVTHDVDEALYLGQRVVILGSSPGRVIADLNVPFPRHRDRRALFASAEFQLLREQIAETLADDTLRQLAPA</sequence>
<keyword evidence="8" id="KW-1185">Reference proteome</keyword>
<dbReference type="PANTHER" id="PTHR42788">
    <property type="entry name" value="TAURINE IMPORT ATP-BINDING PROTEIN-RELATED"/>
    <property type="match status" value="1"/>
</dbReference>
<dbReference type="PANTHER" id="PTHR42788:SF13">
    <property type="entry name" value="ALIPHATIC SULFONATES IMPORT ATP-BINDING PROTEIN SSUB"/>
    <property type="match status" value="1"/>
</dbReference>
<keyword evidence="3" id="KW-0472">Membrane</keyword>
<evidence type="ECO:0000256" key="5">
    <source>
        <dbReference type="ARBA" id="ARBA00022840"/>
    </source>
</evidence>
<comment type="similarity">
    <text evidence="1">Belongs to the ABC transporter superfamily.</text>
</comment>
<dbReference type="InterPro" id="IPR050166">
    <property type="entry name" value="ABC_transporter_ATP-bind"/>
</dbReference>
<proteinExistence type="inferred from homology"/>
<keyword evidence="4" id="KW-0547">Nucleotide-binding</keyword>
<dbReference type="GO" id="GO:0005524">
    <property type="term" value="F:ATP binding"/>
    <property type="evidence" value="ECO:0007669"/>
    <property type="project" value="UniProtKB-KW"/>
</dbReference>
<protein>
    <submittedName>
        <fullName evidence="7">NitT/TauT family transport system ATP-binding protein</fullName>
    </submittedName>
</protein>
<comment type="caution">
    <text evidence="7">The sequence shown here is derived from an EMBL/GenBank/DDBJ whole genome shotgun (WGS) entry which is preliminary data.</text>
</comment>
<dbReference type="Gene3D" id="3.40.50.300">
    <property type="entry name" value="P-loop containing nucleotide triphosphate hydrolases"/>
    <property type="match status" value="1"/>
</dbReference>
<dbReference type="GO" id="GO:0016887">
    <property type="term" value="F:ATP hydrolysis activity"/>
    <property type="evidence" value="ECO:0007669"/>
    <property type="project" value="InterPro"/>
</dbReference>
<evidence type="ECO:0000259" key="6">
    <source>
        <dbReference type="PROSITE" id="PS50893"/>
    </source>
</evidence>
<keyword evidence="3" id="KW-1003">Cell membrane</keyword>
<dbReference type="SMART" id="SM00382">
    <property type="entry name" value="AAA"/>
    <property type="match status" value="1"/>
</dbReference>
<evidence type="ECO:0000313" key="8">
    <source>
        <dbReference type="Proteomes" id="UP000247555"/>
    </source>
</evidence>
<dbReference type="InterPro" id="IPR027417">
    <property type="entry name" value="P-loop_NTPase"/>
</dbReference>
<keyword evidence="2" id="KW-0813">Transport</keyword>
<dbReference type="PROSITE" id="PS50893">
    <property type="entry name" value="ABC_TRANSPORTER_2"/>
    <property type="match status" value="1"/>
</dbReference>
<dbReference type="RefSeq" id="WP_110391664.1">
    <property type="nucleotide sequence ID" value="NZ_JAKLKZ010000002.1"/>
</dbReference>
<dbReference type="Pfam" id="PF00005">
    <property type="entry name" value="ABC_tran"/>
    <property type="match status" value="1"/>
</dbReference>
<dbReference type="Proteomes" id="UP000247555">
    <property type="component" value="Unassembled WGS sequence"/>
</dbReference>
<evidence type="ECO:0000256" key="3">
    <source>
        <dbReference type="ARBA" id="ARBA00022475"/>
    </source>
</evidence>
<feature type="domain" description="ABC transporter" evidence="6">
    <location>
        <begin position="5"/>
        <end position="236"/>
    </location>
</feature>
<dbReference type="PROSITE" id="PS00211">
    <property type="entry name" value="ABC_TRANSPORTER_1"/>
    <property type="match status" value="1"/>
</dbReference>
<evidence type="ECO:0000256" key="4">
    <source>
        <dbReference type="ARBA" id="ARBA00022741"/>
    </source>
</evidence>
<dbReference type="InterPro" id="IPR003439">
    <property type="entry name" value="ABC_transporter-like_ATP-bd"/>
</dbReference>
<evidence type="ECO:0000256" key="1">
    <source>
        <dbReference type="ARBA" id="ARBA00005417"/>
    </source>
</evidence>
<reference evidence="7 8" key="1">
    <citation type="submission" date="2018-05" db="EMBL/GenBank/DDBJ databases">
        <title>Genomic Encyclopedia of Type Strains, Phase IV (KMG-IV): sequencing the most valuable type-strain genomes for metagenomic binning, comparative biology and taxonomic classification.</title>
        <authorList>
            <person name="Goeker M."/>
        </authorList>
    </citation>
    <scope>NUCLEOTIDE SEQUENCE [LARGE SCALE GENOMIC DNA]</scope>
    <source>
        <strain evidence="7 8">DSM 29661</strain>
    </source>
</reference>
<organism evidence="7 8">
    <name type="scientific">Rivihabitans pingtungensis</name>
    <dbReference type="NCBI Taxonomy" id="1054498"/>
    <lineage>
        <taxon>Bacteria</taxon>
        <taxon>Pseudomonadati</taxon>
        <taxon>Pseudomonadota</taxon>
        <taxon>Betaproteobacteria</taxon>
        <taxon>Neisseriales</taxon>
        <taxon>Aquaspirillaceae</taxon>
        <taxon>Rivihabitans</taxon>
    </lineage>
</organism>